<evidence type="ECO:0000313" key="2">
    <source>
        <dbReference type="EMBL" id="KRM47999.1"/>
    </source>
</evidence>
<dbReference type="PATRIC" id="fig|1423784.4.peg.483"/>
<sequence length="114" mass="12919">MQNKTKHKLSAAQICGWIIWWLVTIVIIGVIIILFTRSADGAGASTTFQYKLIDIFFSLLYVTQQIIAFFAIKLLHKNGGYLWPIVLIVLAFLGSFLYIVPGIWGLIVNHPQKR</sequence>
<keyword evidence="1" id="KW-0472">Membrane</keyword>
<keyword evidence="1" id="KW-1133">Transmembrane helix</keyword>
<keyword evidence="1" id="KW-0812">Transmembrane</keyword>
<accession>A0A0R1Z080</accession>
<proteinExistence type="predicted"/>
<feature type="transmembrane region" description="Helical" evidence="1">
    <location>
        <begin position="55"/>
        <end position="75"/>
    </location>
</feature>
<dbReference type="RefSeq" id="WP_057910489.1">
    <property type="nucleotide sequence ID" value="NZ_AZGK01000001.1"/>
</dbReference>
<evidence type="ECO:0000256" key="1">
    <source>
        <dbReference type="SAM" id="Phobius"/>
    </source>
</evidence>
<reference evidence="2 3" key="1">
    <citation type="journal article" date="2015" name="Genome Announc.">
        <title>Expanding the biotechnology potential of lactobacilli through comparative genomics of 213 strains and associated genera.</title>
        <authorList>
            <person name="Sun Z."/>
            <person name="Harris H.M."/>
            <person name="McCann A."/>
            <person name="Guo C."/>
            <person name="Argimon S."/>
            <person name="Zhang W."/>
            <person name="Yang X."/>
            <person name="Jeffery I.B."/>
            <person name="Cooney J.C."/>
            <person name="Kagawa T.F."/>
            <person name="Liu W."/>
            <person name="Song Y."/>
            <person name="Salvetti E."/>
            <person name="Wrobel A."/>
            <person name="Rasinkangas P."/>
            <person name="Parkhill J."/>
            <person name="Rea M.C."/>
            <person name="O'Sullivan O."/>
            <person name="Ritari J."/>
            <person name="Douillard F.P."/>
            <person name="Paul Ross R."/>
            <person name="Yang R."/>
            <person name="Briner A.E."/>
            <person name="Felis G.E."/>
            <person name="de Vos W.M."/>
            <person name="Barrangou R."/>
            <person name="Klaenhammer T.R."/>
            <person name="Caufield P.W."/>
            <person name="Cui Y."/>
            <person name="Zhang H."/>
            <person name="O'Toole P.W."/>
        </authorList>
    </citation>
    <scope>NUCLEOTIDE SEQUENCE [LARGE SCALE GENOMIC DNA]</scope>
    <source>
        <strain evidence="2 3">DSM 5707</strain>
    </source>
</reference>
<feature type="transmembrane region" description="Helical" evidence="1">
    <location>
        <begin position="82"/>
        <end position="107"/>
    </location>
</feature>
<organism evidence="2 3">
    <name type="scientific">Lentilactobacillus parabuchneri DSM 5707 = NBRC 107865</name>
    <dbReference type="NCBI Taxonomy" id="1423784"/>
    <lineage>
        <taxon>Bacteria</taxon>
        <taxon>Bacillati</taxon>
        <taxon>Bacillota</taxon>
        <taxon>Bacilli</taxon>
        <taxon>Lactobacillales</taxon>
        <taxon>Lactobacillaceae</taxon>
        <taxon>Lentilactobacillus</taxon>
    </lineage>
</organism>
<evidence type="ECO:0008006" key="4">
    <source>
        <dbReference type="Google" id="ProtNLM"/>
    </source>
</evidence>
<name>A0A0R1Z080_9LACO</name>
<gene>
    <name evidence="2" type="ORF">FC51_GL000488</name>
</gene>
<evidence type="ECO:0000313" key="3">
    <source>
        <dbReference type="Proteomes" id="UP000051957"/>
    </source>
</evidence>
<feature type="transmembrane region" description="Helical" evidence="1">
    <location>
        <begin position="12"/>
        <end position="35"/>
    </location>
</feature>
<dbReference type="AlphaFoldDB" id="A0A0R1Z080"/>
<protein>
    <recommendedName>
        <fullName evidence="4">Integral membrane protein</fullName>
    </recommendedName>
</protein>
<dbReference type="GeneID" id="69803833"/>
<comment type="caution">
    <text evidence="2">The sequence shown here is derived from an EMBL/GenBank/DDBJ whole genome shotgun (WGS) entry which is preliminary data.</text>
</comment>
<dbReference type="EMBL" id="AZGK01000001">
    <property type="protein sequence ID" value="KRM47999.1"/>
    <property type="molecule type" value="Genomic_DNA"/>
</dbReference>
<dbReference type="Proteomes" id="UP000051957">
    <property type="component" value="Unassembled WGS sequence"/>
</dbReference>